<protein>
    <submittedName>
        <fullName evidence="2">Uncharacterized protein</fullName>
    </submittedName>
</protein>
<accession>A0A0K8RM47</accession>
<feature type="region of interest" description="Disordered" evidence="1">
    <location>
        <begin position="1"/>
        <end position="30"/>
    </location>
</feature>
<evidence type="ECO:0000313" key="2">
    <source>
        <dbReference type="EMBL" id="JAA72161.1"/>
    </source>
</evidence>
<reference evidence="2" key="1">
    <citation type="submission" date="2012-12" db="EMBL/GenBank/DDBJ databases">
        <title>Identification and characterization of a phenylalanine ammonia-lyase gene family in Isatis indigotica Fort.</title>
        <authorList>
            <person name="Liu Q."/>
            <person name="Chen J."/>
            <person name="Zhou X."/>
            <person name="Di P."/>
            <person name="Xiao Y."/>
            <person name="Xuan H."/>
            <person name="Zhang L."/>
            <person name="Chen W."/>
        </authorList>
    </citation>
    <scope>NUCLEOTIDE SEQUENCE</scope>
    <source>
        <tissue evidence="2">Salivary gland</tissue>
    </source>
</reference>
<dbReference type="EMBL" id="GADI01001647">
    <property type="protein sequence ID" value="JAA72161.1"/>
    <property type="molecule type" value="mRNA"/>
</dbReference>
<dbReference type="AlphaFoldDB" id="A0A0K8RM47"/>
<name>A0A0K8RM47_IXORI</name>
<organism evidence="2">
    <name type="scientific">Ixodes ricinus</name>
    <name type="common">Common tick</name>
    <name type="synonym">Acarus ricinus</name>
    <dbReference type="NCBI Taxonomy" id="34613"/>
    <lineage>
        <taxon>Eukaryota</taxon>
        <taxon>Metazoa</taxon>
        <taxon>Ecdysozoa</taxon>
        <taxon>Arthropoda</taxon>
        <taxon>Chelicerata</taxon>
        <taxon>Arachnida</taxon>
        <taxon>Acari</taxon>
        <taxon>Parasitiformes</taxon>
        <taxon>Ixodida</taxon>
        <taxon>Ixodoidea</taxon>
        <taxon>Ixodidae</taxon>
        <taxon>Ixodinae</taxon>
        <taxon>Ixodes</taxon>
    </lineage>
</organism>
<evidence type="ECO:0000256" key="1">
    <source>
        <dbReference type="SAM" id="MobiDB-lite"/>
    </source>
</evidence>
<sequence length="66" mass="7810">MLRALRRFESHGERDEHISSKKHTSEKTKKLIGRQSLVISFPPQNTIIAKTQTKRHLWGFFPPKKR</sequence>
<feature type="compositionally biased region" description="Basic and acidic residues" evidence="1">
    <location>
        <begin position="1"/>
        <end position="29"/>
    </location>
</feature>
<proteinExistence type="evidence at transcript level"/>